<accession>A0A8I6RD58</accession>
<keyword evidence="2" id="KW-0813">Transport</keyword>
<feature type="region of interest" description="Disordered" evidence="10">
    <location>
        <begin position="76"/>
        <end position="108"/>
    </location>
</feature>
<organism evidence="12 13">
    <name type="scientific">Cimex lectularius</name>
    <name type="common">Bed bug</name>
    <name type="synonym">Acanthia lectularia</name>
    <dbReference type="NCBI Taxonomy" id="79782"/>
    <lineage>
        <taxon>Eukaryota</taxon>
        <taxon>Metazoa</taxon>
        <taxon>Ecdysozoa</taxon>
        <taxon>Arthropoda</taxon>
        <taxon>Hexapoda</taxon>
        <taxon>Insecta</taxon>
        <taxon>Pterygota</taxon>
        <taxon>Neoptera</taxon>
        <taxon>Paraneoptera</taxon>
        <taxon>Hemiptera</taxon>
        <taxon>Heteroptera</taxon>
        <taxon>Panheteroptera</taxon>
        <taxon>Cimicomorpha</taxon>
        <taxon>Cimicidae</taxon>
        <taxon>Cimex</taxon>
    </lineage>
</organism>
<evidence type="ECO:0000313" key="13">
    <source>
        <dbReference type="Proteomes" id="UP000494040"/>
    </source>
</evidence>
<dbReference type="InterPro" id="IPR000156">
    <property type="entry name" value="Ran_bind_dom"/>
</dbReference>
<keyword evidence="8" id="KW-0906">Nuclear pore complex</keyword>
<evidence type="ECO:0000256" key="1">
    <source>
        <dbReference type="ARBA" id="ARBA00004567"/>
    </source>
</evidence>
<dbReference type="Gene3D" id="2.30.29.30">
    <property type="entry name" value="Pleckstrin-homology domain (PH domain)/Phosphotyrosine-binding domain (PTB)"/>
    <property type="match status" value="1"/>
</dbReference>
<keyword evidence="4" id="KW-0509">mRNA transport</keyword>
<keyword evidence="3" id="KW-0677">Repeat</keyword>
<evidence type="ECO:0000259" key="11">
    <source>
        <dbReference type="SMART" id="SM00160"/>
    </source>
</evidence>
<feature type="compositionally biased region" description="Low complexity" evidence="10">
    <location>
        <begin position="79"/>
        <end position="89"/>
    </location>
</feature>
<dbReference type="GO" id="GO:0051028">
    <property type="term" value="P:mRNA transport"/>
    <property type="evidence" value="ECO:0007669"/>
    <property type="project" value="UniProtKB-KW"/>
</dbReference>
<keyword evidence="13" id="KW-1185">Reference proteome</keyword>
<dbReference type="InterPro" id="IPR015007">
    <property type="entry name" value="NUP2/50/61"/>
</dbReference>
<dbReference type="CTD" id="10762"/>
<feature type="region of interest" description="Disordered" evidence="10">
    <location>
        <begin position="283"/>
        <end position="307"/>
    </location>
</feature>
<proteinExistence type="predicted"/>
<keyword evidence="5" id="KW-0653">Protein transport</keyword>
<dbReference type="InterPro" id="IPR011993">
    <property type="entry name" value="PH-like_dom_sf"/>
</dbReference>
<dbReference type="RefSeq" id="XP_014241025.1">
    <property type="nucleotide sequence ID" value="XM_014385539.1"/>
</dbReference>
<dbReference type="KEGG" id="clec:106661841"/>
<dbReference type="CDD" id="cd13170">
    <property type="entry name" value="RanBD_NUP50"/>
    <property type="match status" value="1"/>
</dbReference>
<dbReference type="OMA" id="CDWVWEQ"/>
<dbReference type="AlphaFoldDB" id="A0A8I6RD58"/>
<evidence type="ECO:0000256" key="6">
    <source>
        <dbReference type="ARBA" id="ARBA00022990"/>
    </source>
</evidence>
<evidence type="ECO:0000256" key="8">
    <source>
        <dbReference type="ARBA" id="ARBA00023132"/>
    </source>
</evidence>
<dbReference type="Pfam" id="PF08911">
    <property type="entry name" value="NUP50"/>
    <property type="match status" value="1"/>
</dbReference>
<name>A0A8I6RD58_CIMLE</name>
<evidence type="ECO:0000256" key="9">
    <source>
        <dbReference type="ARBA" id="ARBA00023242"/>
    </source>
</evidence>
<evidence type="ECO:0000256" key="4">
    <source>
        <dbReference type="ARBA" id="ARBA00022816"/>
    </source>
</evidence>
<keyword evidence="6" id="KW-0007">Acetylation</keyword>
<feature type="region of interest" description="Disordered" evidence="10">
    <location>
        <begin position="1"/>
        <end position="21"/>
    </location>
</feature>
<keyword evidence="7" id="KW-0811">Translocation</keyword>
<dbReference type="Pfam" id="PF00638">
    <property type="entry name" value="Ran_BP1"/>
    <property type="match status" value="1"/>
</dbReference>
<evidence type="ECO:0000256" key="2">
    <source>
        <dbReference type="ARBA" id="ARBA00022448"/>
    </source>
</evidence>
<feature type="compositionally biased region" description="Polar residues" evidence="10">
    <location>
        <begin position="283"/>
        <end position="298"/>
    </location>
</feature>
<evidence type="ECO:0000256" key="3">
    <source>
        <dbReference type="ARBA" id="ARBA00022737"/>
    </source>
</evidence>
<dbReference type="InterPro" id="IPR045255">
    <property type="entry name" value="RanBP1-like"/>
</dbReference>
<dbReference type="SMART" id="SM00160">
    <property type="entry name" value="RanBD"/>
    <property type="match status" value="1"/>
</dbReference>
<dbReference type="SUPFAM" id="SSF50729">
    <property type="entry name" value="PH domain-like"/>
    <property type="match status" value="1"/>
</dbReference>
<dbReference type="Proteomes" id="UP000494040">
    <property type="component" value="Unassembled WGS sequence"/>
</dbReference>
<dbReference type="PANTHER" id="PTHR23138:SF141">
    <property type="entry name" value="NUCLEAR PORE COMPLEX PROTEIN NUP50"/>
    <property type="match status" value="1"/>
</dbReference>
<dbReference type="EnsemblMetazoa" id="XM_014385539.1">
    <property type="protein sequence ID" value="XP_014241025.1"/>
    <property type="gene ID" value="LOC106661841"/>
</dbReference>
<dbReference type="GO" id="GO:0005643">
    <property type="term" value="C:nuclear pore"/>
    <property type="evidence" value="ECO:0007669"/>
    <property type="project" value="UniProtKB-SubCell"/>
</dbReference>
<evidence type="ECO:0000256" key="5">
    <source>
        <dbReference type="ARBA" id="ARBA00022927"/>
    </source>
</evidence>
<dbReference type="GO" id="GO:0006606">
    <property type="term" value="P:protein import into nucleus"/>
    <property type="evidence" value="ECO:0007669"/>
    <property type="project" value="TreeGrafter"/>
</dbReference>
<dbReference type="PANTHER" id="PTHR23138">
    <property type="entry name" value="RAN BINDING PROTEIN"/>
    <property type="match status" value="1"/>
</dbReference>
<dbReference type="OrthoDB" id="10062131at2759"/>
<comment type="subcellular location">
    <subcellularLocation>
        <location evidence="1">Nucleus</location>
        <location evidence="1">Nuclear pore complex</location>
    </subcellularLocation>
</comment>
<feature type="region of interest" description="Disordered" evidence="10">
    <location>
        <begin position="225"/>
        <end position="251"/>
    </location>
</feature>
<evidence type="ECO:0000256" key="7">
    <source>
        <dbReference type="ARBA" id="ARBA00023010"/>
    </source>
</evidence>
<sequence>MTKRTATTELNRDNWDVEEEPEEIGVFKKASKEDMSKRVIKVGKRRTTQPANGTNVFAGFGGFNIPNSTSNNPFTNLFSNISSNNSQSSKSEDTNTSGNDTKSNEDEKNKLIFPKATFSSDSLFSSQFKNGSNELPSKEGSKEGPKADKQGVYLSKLKGLNETLLEWIKLHIEQNPTCILSPVFTDYDNYLKEIRAERDTGQKDNEQTTSFSTFKFSKLPINESLTNSSAQKQVQKEGDISPNKDKPSPFTFGASSVTNPLLSSNTTTSFNIPTFENMKKPTTFQSTFTSGNSGSETTDGNKDGNEDEVAGEKYNLVPVVEEEALFSQRVKLFVKNDNNYADRGVGTLYIKSISGKHQVIVRADTNLGNVLLNFILNKDIPSERVGKNNVTVVCIPTPDSKPAPVPVLLRVKTEQEADKLLEVINKYKNTEVQSSD</sequence>
<protein>
    <recommendedName>
        <fullName evidence="11">RanBD1 domain-containing protein</fullName>
    </recommendedName>
</protein>
<feature type="domain" description="RanBD1" evidence="11">
    <location>
        <begin position="313"/>
        <end position="427"/>
    </location>
</feature>
<evidence type="ECO:0000256" key="10">
    <source>
        <dbReference type="SAM" id="MobiDB-lite"/>
    </source>
</evidence>
<evidence type="ECO:0000313" key="12">
    <source>
        <dbReference type="EnsemblMetazoa" id="XP_014241025.1"/>
    </source>
</evidence>
<feature type="compositionally biased region" description="Basic and acidic residues" evidence="10">
    <location>
        <begin position="234"/>
        <end position="247"/>
    </location>
</feature>
<reference evidence="12" key="1">
    <citation type="submission" date="2022-01" db="UniProtKB">
        <authorList>
            <consortium name="EnsemblMetazoa"/>
        </authorList>
    </citation>
    <scope>IDENTIFICATION</scope>
</reference>
<dbReference type="GeneID" id="106661841"/>
<keyword evidence="9" id="KW-0539">Nucleus</keyword>